<keyword evidence="1" id="KW-0175">Coiled coil</keyword>
<protein>
    <submittedName>
        <fullName evidence="2">Uncharacterized protein</fullName>
    </submittedName>
</protein>
<dbReference type="OrthoDB" id="10019186at2"/>
<evidence type="ECO:0000313" key="3">
    <source>
        <dbReference type="Proteomes" id="UP000231823"/>
    </source>
</evidence>
<dbReference type="KEGG" id="sfz:SFLOR_v1c02980"/>
<evidence type="ECO:0000256" key="1">
    <source>
        <dbReference type="SAM" id="Coils"/>
    </source>
</evidence>
<reference evidence="2 3" key="1">
    <citation type="submission" date="2017-12" db="EMBL/GenBank/DDBJ databases">
        <title>Complete genome sequence of Spiroplasma floricola 23-6 (ATCC 29989).</title>
        <authorList>
            <person name="Tsai Y.-M."/>
            <person name="Wu P.-S."/>
            <person name="Lo W.-S."/>
            <person name="Kuo C.-H."/>
        </authorList>
    </citation>
    <scope>NUCLEOTIDE SEQUENCE [LARGE SCALE GENOMIC DNA]</scope>
    <source>
        <strain evidence="2 3">23-6</strain>
    </source>
</reference>
<sequence>MRKILTMLGSFGLVASNGFILSNVVSCGNNFKLPSEPKDLEEAQKLLEELTKKSDEFQKKLQEEMKSTNIDDRDEKFPDFAKKSTAAQEMYQYQALTFAYTSKISYFKNEDKDKIISFINELQKQFDKHLKPCATDKTYKNIMSILEWPKKDPRQK</sequence>
<gene>
    <name evidence="2" type="ORF">SFLOR_v1c02980</name>
</gene>
<dbReference type="AlphaFoldDB" id="A0A2K8SDD9"/>
<keyword evidence="3" id="KW-1185">Reference proteome</keyword>
<proteinExistence type="predicted"/>
<organism evidence="2 3">
    <name type="scientific">Spiroplasma floricola 23-6</name>
    <dbReference type="NCBI Taxonomy" id="1336749"/>
    <lineage>
        <taxon>Bacteria</taxon>
        <taxon>Bacillati</taxon>
        <taxon>Mycoplasmatota</taxon>
        <taxon>Mollicutes</taxon>
        <taxon>Entomoplasmatales</taxon>
        <taxon>Spiroplasmataceae</taxon>
        <taxon>Spiroplasma</taxon>
    </lineage>
</organism>
<accession>A0A2K8SDD9</accession>
<dbReference type="RefSeq" id="WP_100916342.1">
    <property type="nucleotide sequence ID" value="NZ_CP025057.1"/>
</dbReference>
<dbReference type="EMBL" id="CP025057">
    <property type="protein sequence ID" value="AUB31355.1"/>
    <property type="molecule type" value="Genomic_DNA"/>
</dbReference>
<dbReference type="Proteomes" id="UP000231823">
    <property type="component" value="Chromosome"/>
</dbReference>
<evidence type="ECO:0000313" key="2">
    <source>
        <dbReference type="EMBL" id="AUB31355.1"/>
    </source>
</evidence>
<name>A0A2K8SDD9_9MOLU</name>
<feature type="coiled-coil region" evidence="1">
    <location>
        <begin position="40"/>
        <end position="67"/>
    </location>
</feature>